<keyword evidence="1" id="KW-0501">Molybdenum cofactor biosynthesis</keyword>
<dbReference type="InterPro" id="IPR015421">
    <property type="entry name" value="PyrdxlP-dep_Trfase_major"/>
</dbReference>
<accession>A0ABQ6MZM3</accession>
<evidence type="ECO:0000313" key="4">
    <source>
        <dbReference type="EMBL" id="GMI36055.1"/>
    </source>
</evidence>
<dbReference type="Proteomes" id="UP001165060">
    <property type="component" value="Unassembled WGS sequence"/>
</dbReference>
<dbReference type="InterPro" id="IPR005303">
    <property type="entry name" value="MOCOS_middle"/>
</dbReference>
<proteinExistence type="predicted"/>
<organism evidence="4 5">
    <name type="scientific">Tetraparma gracilis</name>
    <dbReference type="NCBI Taxonomy" id="2962635"/>
    <lineage>
        <taxon>Eukaryota</taxon>
        <taxon>Sar</taxon>
        <taxon>Stramenopiles</taxon>
        <taxon>Ochrophyta</taxon>
        <taxon>Bolidophyceae</taxon>
        <taxon>Parmales</taxon>
        <taxon>Triparmaceae</taxon>
        <taxon>Tetraparma</taxon>
    </lineage>
</organism>
<gene>
    <name evidence="4" type="ORF">TeGR_g10538</name>
</gene>
<dbReference type="InterPro" id="IPR015424">
    <property type="entry name" value="PyrdxlP-dep_Trfase"/>
</dbReference>
<dbReference type="Pfam" id="PF00266">
    <property type="entry name" value="Aminotran_5"/>
    <property type="match status" value="1"/>
</dbReference>
<dbReference type="Pfam" id="PF03473">
    <property type="entry name" value="MOSC"/>
    <property type="match status" value="1"/>
</dbReference>
<dbReference type="InterPro" id="IPR000192">
    <property type="entry name" value="Aminotrans_V_dom"/>
</dbReference>
<reference evidence="4 5" key="1">
    <citation type="journal article" date="2023" name="Commun. Biol.">
        <title>Genome analysis of Parmales, the sister group of diatoms, reveals the evolutionary specialization of diatoms from phago-mixotrophs to photoautotrophs.</title>
        <authorList>
            <person name="Ban H."/>
            <person name="Sato S."/>
            <person name="Yoshikawa S."/>
            <person name="Yamada K."/>
            <person name="Nakamura Y."/>
            <person name="Ichinomiya M."/>
            <person name="Sato N."/>
            <person name="Blanc-Mathieu R."/>
            <person name="Endo H."/>
            <person name="Kuwata A."/>
            <person name="Ogata H."/>
        </authorList>
    </citation>
    <scope>NUCLEOTIDE SEQUENCE [LARGE SCALE GENOMIC DNA]</scope>
</reference>
<dbReference type="SUPFAM" id="SSF53383">
    <property type="entry name" value="PLP-dependent transferases"/>
    <property type="match status" value="1"/>
</dbReference>
<dbReference type="PROSITE" id="PS51340">
    <property type="entry name" value="MOSC"/>
    <property type="match status" value="1"/>
</dbReference>
<dbReference type="PANTHER" id="PTHR14237:SF80">
    <property type="entry name" value="MOLYBDENUM COFACTOR SULFURASE"/>
    <property type="match status" value="1"/>
</dbReference>
<feature type="region of interest" description="Disordered" evidence="2">
    <location>
        <begin position="1"/>
        <end position="20"/>
    </location>
</feature>
<evidence type="ECO:0000313" key="5">
    <source>
        <dbReference type="Proteomes" id="UP001165060"/>
    </source>
</evidence>
<feature type="domain" description="MOSC" evidence="3">
    <location>
        <begin position="546"/>
        <end position="708"/>
    </location>
</feature>
<dbReference type="InterPro" id="IPR015422">
    <property type="entry name" value="PyrdxlP-dep_Trfase_small"/>
</dbReference>
<comment type="caution">
    <text evidence="4">The sequence shown here is derived from an EMBL/GenBank/DDBJ whole genome shotgun (WGS) entry which is preliminary data.</text>
</comment>
<dbReference type="PANTHER" id="PTHR14237">
    <property type="entry name" value="MOLYBDOPTERIN COFACTOR SULFURASE MOSC"/>
    <property type="match status" value="1"/>
</dbReference>
<evidence type="ECO:0000256" key="2">
    <source>
        <dbReference type="SAM" id="MobiDB-lite"/>
    </source>
</evidence>
<dbReference type="Gene3D" id="3.90.1150.10">
    <property type="entry name" value="Aspartate Aminotransferase, domain 1"/>
    <property type="match status" value="1"/>
</dbReference>
<evidence type="ECO:0000256" key="1">
    <source>
        <dbReference type="ARBA" id="ARBA00023150"/>
    </source>
</evidence>
<dbReference type="Gene3D" id="3.40.640.10">
    <property type="entry name" value="Type I PLP-dependent aspartate aminotransferase-like (Major domain)"/>
    <property type="match status" value="1"/>
</dbReference>
<keyword evidence="5" id="KW-1185">Reference proteome</keyword>
<dbReference type="EMBL" id="BRYB01000717">
    <property type="protein sequence ID" value="GMI36055.1"/>
    <property type="molecule type" value="Genomic_DNA"/>
</dbReference>
<protein>
    <recommendedName>
        <fullName evidence="3">MOSC domain-containing protein</fullName>
    </recommendedName>
</protein>
<evidence type="ECO:0000259" key="3">
    <source>
        <dbReference type="PROSITE" id="PS51340"/>
    </source>
</evidence>
<dbReference type="InterPro" id="IPR011037">
    <property type="entry name" value="Pyrv_Knase-like_insert_dom_sf"/>
</dbReference>
<name>A0ABQ6MZM3_9STRA</name>
<dbReference type="InterPro" id="IPR005302">
    <property type="entry name" value="MoCF_Sase_C"/>
</dbReference>
<dbReference type="Pfam" id="PF03476">
    <property type="entry name" value="MOSC_N"/>
    <property type="match status" value="1"/>
</dbReference>
<dbReference type="SUPFAM" id="SSF50800">
    <property type="entry name" value="PK beta-barrel domain-like"/>
    <property type="match status" value="1"/>
</dbReference>
<dbReference type="SUPFAM" id="SSF141673">
    <property type="entry name" value="MOSC N-terminal domain-like"/>
    <property type="match status" value="1"/>
</dbReference>
<sequence length="712" mass="76429">MNEEVLKSFGGSPGHPEGAGADLAELHEKAGSFMVELEKMMKGSLRRLDIDPLTEIKAPDEEGKEKVFKAFTMAGLKTMESCKRKMTDDYGGDHMRICDVVRCSIVVETEEQLAAVLKALLDGQMKGEGVKVTVARLKNRFVKIPMQFIAKQSSPHWTVALDISKYAATHSVDLASLGADFAVGSFYKMFGSPTGVGFLIFARSLSSSLSASLPSSFFGGGTVDAVLPNSPSFNPRRSDLSKALSHGTSNFRSIIELPFGFENLSSLGGPDRIRAHTATLARHFRSSLAALRHSNGTALATVHSPATTTSTVSFSLQLPDASPIGYNEVVSLAELHSPPIQIRGGCFCNQGACMAALGMSAEDVKKNLSAGHTCGDQLDIVDGRATGAVRVSFGKESIFEDCDAMLEFLRLTFLTSSSAAPALTASSTAVIHNKPTTLDQLYVFPIKSCAGLSATSWPIDNATGKLRFDRELALVDASGTAMRLSVFPKLALIKPSIDLATSTLTLSTPSQADDLVVDLGATAVMGDTTEITVCSSKCAAAVFGDHEAYSEWFSRFLGVKCFLARNAATNEKDSFANEAPLLLLSTQSVERLNSTLRAQKRPTVSSKHFRPNIVLDVPAADNHNNPEDEWAGLDISGVSFVATGKCKRCSMVNMDPTSGSNDGSTLRALSTFRRDERSRIVFGIFVRRKEEAADDEVWLEVGSEVDIITNTN</sequence>